<evidence type="ECO:0000256" key="4">
    <source>
        <dbReference type="SAM" id="MobiDB-lite"/>
    </source>
</evidence>
<dbReference type="PANTHER" id="PTHR43585:SF2">
    <property type="entry name" value="ATP-GRASP ENZYME FSQD"/>
    <property type="match status" value="1"/>
</dbReference>
<dbReference type="Gene3D" id="3.30.470.20">
    <property type="entry name" value="ATP-grasp fold, B domain"/>
    <property type="match status" value="1"/>
</dbReference>
<evidence type="ECO:0008006" key="7">
    <source>
        <dbReference type="Google" id="ProtNLM"/>
    </source>
</evidence>
<name>A0ABU8M926_9PSEU</name>
<protein>
    <recommendedName>
        <fullName evidence="7">ATP-grasp domain-containing protein</fullName>
    </recommendedName>
</protein>
<keyword evidence="3" id="KW-0067">ATP-binding</keyword>
<proteinExistence type="predicted"/>
<accession>A0ABU8M926</accession>
<keyword evidence="6" id="KW-1185">Reference proteome</keyword>
<evidence type="ECO:0000256" key="2">
    <source>
        <dbReference type="ARBA" id="ARBA00022741"/>
    </source>
</evidence>
<organism evidence="5 6">
    <name type="scientific">Actinomycetospora flava</name>
    <dbReference type="NCBI Taxonomy" id="3129232"/>
    <lineage>
        <taxon>Bacteria</taxon>
        <taxon>Bacillati</taxon>
        <taxon>Actinomycetota</taxon>
        <taxon>Actinomycetes</taxon>
        <taxon>Pseudonocardiales</taxon>
        <taxon>Pseudonocardiaceae</taxon>
        <taxon>Actinomycetospora</taxon>
    </lineage>
</organism>
<evidence type="ECO:0000256" key="1">
    <source>
        <dbReference type="ARBA" id="ARBA00022598"/>
    </source>
</evidence>
<reference evidence="5 6" key="1">
    <citation type="submission" date="2024-03" db="EMBL/GenBank/DDBJ databases">
        <title>Actinomycetospora sp. OC33-EN07, a novel actinomycete isolated from wild orchid (Aerides multiflora).</title>
        <authorList>
            <person name="Suriyachadkun C."/>
        </authorList>
    </citation>
    <scope>NUCLEOTIDE SEQUENCE [LARGE SCALE GENOMIC DNA]</scope>
    <source>
        <strain evidence="5 6">OC33-EN07</strain>
    </source>
</reference>
<dbReference type="EMBL" id="JBBEGM010000010">
    <property type="protein sequence ID" value="MEJ2863851.1"/>
    <property type="molecule type" value="Genomic_DNA"/>
</dbReference>
<keyword evidence="2" id="KW-0547">Nucleotide-binding</keyword>
<dbReference type="PANTHER" id="PTHR43585">
    <property type="entry name" value="FUMIPYRROLE BIOSYNTHESIS PROTEIN C"/>
    <property type="match status" value="1"/>
</dbReference>
<dbReference type="InterPro" id="IPR052032">
    <property type="entry name" value="ATP-dep_AA_Ligase"/>
</dbReference>
<evidence type="ECO:0000313" key="6">
    <source>
        <dbReference type="Proteomes" id="UP001369736"/>
    </source>
</evidence>
<dbReference type="Proteomes" id="UP001369736">
    <property type="component" value="Unassembled WGS sequence"/>
</dbReference>
<feature type="region of interest" description="Disordered" evidence="4">
    <location>
        <begin position="334"/>
        <end position="355"/>
    </location>
</feature>
<evidence type="ECO:0000313" key="5">
    <source>
        <dbReference type="EMBL" id="MEJ2863851.1"/>
    </source>
</evidence>
<evidence type="ECO:0000256" key="3">
    <source>
        <dbReference type="ARBA" id="ARBA00022840"/>
    </source>
</evidence>
<sequence length="355" mass="37076">MITIVDPVSTGRELSASFVERGVLPLHLYQRRCAPAFAAGTHPHTLLVDDPREALGDLAARGVTAVVAGSRGAVDAADTLSHALGLPHHDAATAPARGDDAARDDALGAAGLPVARGPVGGPRFVVNTVSAGGRHALCDLQAVRIDRVAGGPVERHTVLIRRATAVHLAVVAHVSHCLDALGVREGPAHCTVAMTGDGPRLVGFAPTLTPASQDPSLHRPALGYSHADLTAERFADPAAFALRFTDPYRPDASVATVPLHVPAAGVVTGRPGLAALRALPGFHRAEGLLEVGDPARENGPAGTAYLRHPDEAVLRRSLKRLHRLEDRGQIYDVLAPRRSAAPQPTRETTKECDGS</sequence>
<keyword evidence="1" id="KW-0436">Ligase</keyword>
<comment type="caution">
    <text evidence="5">The sequence shown here is derived from an EMBL/GenBank/DDBJ whole genome shotgun (WGS) entry which is preliminary data.</text>
</comment>
<dbReference type="RefSeq" id="WP_337705222.1">
    <property type="nucleotide sequence ID" value="NZ_JBBEGM010000010.1"/>
</dbReference>
<gene>
    <name evidence="5" type="ORF">WCD58_22020</name>
</gene>